<sequence>MADGVGDVVYEIEFVEPILTSCDCCGLPSTRLVRFVARDGEAFAIYRAILTRGPRHPRAEMIVGLGDWDEAASPEDRVAFAFQLWSDDSQCNIGIVGPEQTAWSSGVLGRILAREEALRHPRLKDVFDLSDHIVGHDRPLADYLDGRES</sequence>
<dbReference type="Proteomes" id="UP000700706">
    <property type="component" value="Unassembled WGS sequence"/>
</dbReference>
<comment type="caution">
    <text evidence="1">The sequence shown here is derived from an EMBL/GenBank/DDBJ whole genome shotgun (WGS) entry which is preliminary data.</text>
</comment>
<dbReference type="EMBL" id="JAEKLZ010000143">
    <property type="protein sequence ID" value="MBW8724824.1"/>
    <property type="molecule type" value="Genomic_DNA"/>
</dbReference>
<evidence type="ECO:0000313" key="1">
    <source>
        <dbReference type="EMBL" id="MBW8724824.1"/>
    </source>
</evidence>
<dbReference type="AlphaFoldDB" id="A0A952KJM3"/>
<protein>
    <submittedName>
        <fullName evidence="1">Uncharacterized protein</fullName>
    </submittedName>
</protein>
<name>A0A952KJM3_9PROT</name>
<evidence type="ECO:0000313" key="2">
    <source>
        <dbReference type="Proteomes" id="UP000700706"/>
    </source>
</evidence>
<proteinExistence type="predicted"/>
<gene>
    <name evidence="1" type="ORF">JF625_06670</name>
</gene>
<accession>A0A952KJM3</accession>
<reference evidence="1" key="1">
    <citation type="submission" date="2020-06" db="EMBL/GenBank/DDBJ databases">
        <title>Stable isotope informed genome-resolved metagenomics uncovers potential trophic interactions in rhizosphere soil.</title>
        <authorList>
            <person name="Starr E.P."/>
            <person name="Shi S."/>
            <person name="Blazewicz S.J."/>
            <person name="Koch B.J."/>
            <person name="Probst A.J."/>
            <person name="Hungate B.A."/>
            <person name="Pett-Ridge J."/>
            <person name="Firestone M.K."/>
            <person name="Banfield J.F."/>
        </authorList>
    </citation>
    <scope>NUCLEOTIDE SEQUENCE</scope>
    <source>
        <strain evidence="1">YM_69_17</strain>
    </source>
</reference>
<organism evidence="1 2">
    <name type="scientific">Inquilinus limosus</name>
    <dbReference type="NCBI Taxonomy" id="171674"/>
    <lineage>
        <taxon>Bacteria</taxon>
        <taxon>Pseudomonadati</taxon>
        <taxon>Pseudomonadota</taxon>
        <taxon>Alphaproteobacteria</taxon>
        <taxon>Rhodospirillales</taxon>
        <taxon>Rhodospirillaceae</taxon>
        <taxon>Inquilinus</taxon>
    </lineage>
</organism>